<dbReference type="SUPFAM" id="SSF48452">
    <property type="entry name" value="TPR-like"/>
    <property type="match status" value="1"/>
</dbReference>
<sequence>MTTSHDERAAGEGAGERPQPVGIFSPPAGLLLVPGDPPGQGSPSAADDGSDEVRASLLQGRLPATWPPSLEPLRLAFAGDREGALAALDGMAADSPLWRYDRWVLDPDGGDPAEVAEALPRELTALVGVVQYQLGRAAAPPVDLPEETAPEVRAIVLSARAAACLEDEDPAGAIDTLRAAAEAAGDSSPVLGAMLRGDRASVAADAGLDLTLEAGGGDTVHELLAAADALQGRDLDEARAELLLRAGGVRQELASHAGDPGVLRQRLREAMQCYYDGLQLVSEESSPQLWAMLNLNLAAAQMAVPMQRASDQLRLGVATQALRACRRVFTPEQHPAHWSTATLNLANALVYTPSTHQGDNLVEAVELYEEVIASGVRDDDPLGRARLLANQGNVLAHLGAFDPARTKLVDARYLFEEHGDDDAVRTVRGVLDEIARAEVGDPDEELADLARQSEQMARMPQGDGAYRAGMGVQVLADLEAQAPPTPVVTVVDPASRPTPSPVVDGADGDLAAVPGSAERGEGG</sequence>
<evidence type="ECO:0008006" key="4">
    <source>
        <dbReference type="Google" id="ProtNLM"/>
    </source>
</evidence>
<accession>A0A560WGP5</accession>
<dbReference type="EMBL" id="VIUW01000001">
    <property type="protein sequence ID" value="TWD16664.1"/>
    <property type="molecule type" value="Genomic_DNA"/>
</dbReference>
<feature type="compositionally biased region" description="Basic and acidic residues" evidence="1">
    <location>
        <begin position="1"/>
        <end position="10"/>
    </location>
</feature>
<organism evidence="2 3">
    <name type="scientific">Marihabitans asiaticum</name>
    <dbReference type="NCBI Taxonomy" id="415218"/>
    <lineage>
        <taxon>Bacteria</taxon>
        <taxon>Bacillati</taxon>
        <taxon>Actinomycetota</taxon>
        <taxon>Actinomycetes</taxon>
        <taxon>Micrococcales</taxon>
        <taxon>Intrasporangiaceae</taxon>
        <taxon>Marihabitans</taxon>
    </lineage>
</organism>
<evidence type="ECO:0000256" key="1">
    <source>
        <dbReference type="SAM" id="MobiDB-lite"/>
    </source>
</evidence>
<dbReference type="RefSeq" id="WP_211356446.1">
    <property type="nucleotide sequence ID" value="NZ_BAAAYT010000001.1"/>
</dbReference>
<proteinExistence type="predicted"/>
<reference evidence="2 3" key="1">
    <citation type="submission" date="2019-06" db="EMBL/GenBank/DDBJ databases">
        <title>Sequencing the genomes of 1000 actinobacteria strains.</title>
        <authorList>
            <person name="Klenk H.-P."/>
        </authorList>
    </citation>
    <scope>NUCLEOTIDE SEQUENCE [LARGE SCALE GENOMIC DNA]</scope>
    <source>
        <strain evidence="2 3">DSM 18935</strain>
    </source>
</reference>
<name>A0A560WGP5_9MICO</name>
<evidence type="ECO:0000313" key="2">
    <source>
        <dbReference type="EMBL" id="TWD16664.1"/>
    </source>
</evidence>
<dbReference type="Proteomes" id="UP000315628">
    <property type="component" value="Unassembled WGS sequence"/>
</dbReference>
<feature type="region of interest" description="Disordered" evidence="1">
    <location>
        <begin position="1"/>
        <end position="54"/>
    </location>
</feature>
<evidence type="ECO:0000313" key="3">
    <source>
        <dbReference type="Proteomes" id="UP000315628"/>
    </source>
</evidence>
<protein>
    <recommendedName>
        <fullName evidence="4">Tetratricopeptide repeat protein</fullName>
    </recommendedName>
</protein>
<feature type="region of interest" description="Disordered" evidence="1">
    <location>
        <begin position="490"/>
        <end position="523"/>
    </location>
</feature>
<comment type="caution">
    <text evidence="2">The sequence shown here is derived from an EMBL/GenBank/DDBJ whole genome shotgun (WGS) entry which is preliminary data.</text>
</comment>
<gene>
    <name evidence="2" type="ORF">FB557_0196</name>
</gene>
<dbReference type="Gene3D" id="1.25.40.10">
    <property type="entry name" value="Tetratricopeptide repeat domain"/>
    <property type="match status" value="1"/>
</dbReference>
<dbReference type="AlphaFoldDB" id="A0A560WGP5"/>
<dbReference type="InterPro" id="IPR011990">
    <property type="entry name" value="TPR-like_helical_dom_sf"/>
</dbReference>
<keyword evidence="3" id="KW-1185">Reference proteome</keyword>